<name>A0A0A1RZS1_PARSO</name>
<dbReference type="EMBL" id="CDNY01000003">
    <property type="protein sequence ID" value="CEO33159.1"/>
    <property type="molecule type" value="Genomic_DNA"/>
</dbReference>
<evidence type="ECO:0000313" key="6">
    <source>
        <dbReference type="Proteomes" id="UP000049685"/>
    </source>
</evidence>
<proteinExistence type="predicted"/>
<evidence type="ECO:0000313" key="2">
    <source>
        <dbReference type="EMBL" id="CEO33159.1"/>
    </source>
</evidence>
<dbReference type="Proteomes" id="UP000049127">
    <property type="component" value="Unassembled WGS sequence"/>
</dbReference>
<reference evidence="5 6" key="2">
    <citation type="submission" date="2015-01" db="EMBL/GenBank/DDBJ databases">
        <authorList>
            <person name="Aslett A.Martin."/>
            <person name="De Silva Nishadi"/>
        </authorList>
    </citation>
    <scope>NUCLEOTIDE SEQUENCE [LARGE SCALE GENOMIC DNA]</scope>
    <source>
        <strain evidence="3 5">R28058</strain>
        <strain evidence="6">UMC4404</strain>
    </source>
</reference>
<dbReference type="Proteomes" id="UP000049685">
    <property type="component" value="Unassembled WGS sequence"/>
</dbReference>
<dbReference type="AlphaFoldDB" id="A0A0A1RZS1"/>
<dbReference type="EMBL" id="CEKZ01000003">
    <property type="protein sequence ID" value="CEQ03387.1"/>
    <property type="molecule type" value="Genomic_DNA"/>
</dbReference>
<evidence type="ECO:0000313" key="5">
    <source>
        <dbReference type="Proteomes" id="UP000049127"/>
    </source>
</evidence>
<organism evidence="3 5">
    <name type="scientific">Paraclostridium sordellii</name>
    <name type="common">Clostridium sordellii</name>
    <dbReference type="NCBI Taxonomy" id="1505"/>
    <lineage>
        <taxon>Bacteria</taxon>
        <taxon>Bacillati</taxon>
        <taxon>Bacillota</taxon>
        <taxon>Clostridia</taxon>
        <taxon>Peptostreptococcales</taxon>
        <taxon>Peptostreptococcaceae</taxon>
        <taxon>Paraclostridium</taxon>
    </lineage>
</organism>
<gene>
    <name evidence="1" type="ORF">ATCC9714_14241</name>
    <name evidence="3" type="ORF">R28058_11201</name>
    <name evidence="2" type="ORF">UMC4404_11391</name>
</gene>
<dbReference type="Proteomes" id="UP000032811">
    <property type="component" value="Chromosome 1"/>
</dbReference>
<protein>
    <submittedName>
        <fullName evidence="3">Uncharacterized protein</fullName>
    </submittedName>
</protein>
<sequence>MEIIIDIVLIIADFILTSGISYDKGDSKTLKL</sequence>
<dbReference type="EMBL" id="LN679998">
    <property type="protein sequence ID" value="CEJ73536.1"/>
    <property type="molecule type" value="Genomic_DNA"/>
</dbReference>
<accession>A0A0A1RZS1</accession>
<reference evidence="1 4" key="1">
    <citation type="submission" date="2014-11" db="EMBL/GenBank/DDBJ databases">
        <authorList>
            <person name="Aslett M.A."/>
            <person name="De Silva N."/>
        </authorList>
    </citation>
    <scope>NUCLEOTIDE SEQUENCE [LARGE SCALE GENOMIC DNA]</scope>
    <source>
        <strain evidence="1 4">ATCC9714</strain>
        <strain evidence="2">UMC4404</strain>
    </source>
</reference>
<keyword evidence="4" id="KW-1185">Reference proteome</keyword>
<evidence type="ECO:0000313" key="3">
    <source>
        <dbReference type="EMBL" id="CEQ03387.1"/>
    </source>
</evidence>
<evidence type="ECO:0000313" key="1">
    <source>
        <dbReference type="EMBL" id="CEJ73536.1"/>
    </source>
</evidence>
<evidence type="ECO:0000313" key="4">
    <source>
        <dbReference type="Proteomes" id="UP000032811"/>
    </source>
</evidence>